<protein>
    <submittedName>
        <fullName evidence="2">Uncharacterized protein</fullName>
    </submittedName>
</protein>
<reference evidence="2 3" key="1">
    <citation type="submission" date="2020-11" db="EMBL/GenBank/DDBJ databases">
        <authorList>
            <person name="Lassalle F."/>
        </authorList>
    </citation>
    <scope>NUCLEOTIDE SEQUENCE [LARGE SCALE GENOMIC DNA]</scope>
    <source>
        <strain evidence="2 3">JC140</strain>
    </source>
</reference>
<evidence type="ECO:0000313" key="2">
    <source>
        <dbReference type="EMBL" id="CAD7028358.1"/>
    </source>
</evidence>
<keyword evidence="3" id="KW-1185">Reference proteome</keyword>
<accession>A0ABM8PGD2</accession>
<dbReference type="Proteomes" id="UP000606921">
    <property type="component" value="Unassembled WGS sequence"/>
</dbReference>
<feature type="region of interest" description="Disordered" evidence="1">
    <location>
        <begin position="1"/>
        <end position="22"/>
    </location>
</feature>
<evidence type="ECO:0000256" key="1">
    <source>
        <dbReference type="SAM" id="MobiDB-lite"/>
    </source>
</evidence>
<dbReference type="EMBL" id="CABFWF030000006">
    <property type="protein sequence ID" value="CAD7028358.1"/>
    <property type="molecule type" value="Genomic_DNA"/>
</dbReference>
<proteinExistence type="predicted"/>
<sequence length="99" mass="10670">MDPTAYPKGGPETEKGRVGGPSMSLVRLTNPDAEMAPAGRCVQAEGCPVKTITFPKSETQTEISLDIGSPSFHYVDDEQKVGMASHVCKARYVTMFGYN</sequence>
<name>A0ABM8PGD2_9HYPH</name>
<gene>
    <name evidence="2" type="ORF">REJC140_02616</name>
</gene>
<organism evidence="2 3">
    <name type="scientific">Pseudorhizobium endolithicum</name>
    <dbReference type="NCBI Taxonomy" id="1191678"/>
    <lineage>
        <taxon>Bacteria</taxon>
        <taxon>Pseudomonadati</taxon>
        <taxon>Pseudomonadota</taxon>
        <taxon>Alphaproteobacteria</taxon>
        <taxon>Hyphomicrobiales</taxon>
        <taxon>Rhizobiaceae</taxon>
        <taxon>Rhizobium/Agrobacterium group</taxon>
        <taxon>Pseudorhizobium</taxon>
    </lineage>
</organism>
<evidence type="ECO:0000313" key="3">
    <source>
        <dbReference type="Proteomes" id="UP000606921"/>
    </source>
</evidence>
<comment type="caution">
    <text evidence="2">The sequence shown here is derived from an EMBL/GenBank/DDBJ whole genome shotgun (WGS) entry which is preliminary data.</text>
</comment>